<protein>
    <submittedName>
        <fullName evidence="2">Transposase</fullName>
    </submittedName>
</protein>
<keyword evidence="3" id="KW-1185">Reference proteome</keyword>
<evidence type="ECO:0000313" key="2">
    <source>
        <dbReference type="EMBL" id="MEX3748257.1"/>
    </source>
</evidence>
<dbReference type="InterPro" id="IPR004291">
    <property type="entry name" value="Transposase_IS66_central"/>
</dbReference>
<evidence type="ECO:0000259" key="1">
    <source>
        <dbReference type="Pfam" id="PF03050"/>
    </source>
</evidence>
<reference evidence="2 3" key="1">
    <citation type="submission" date="2024-07" db="EMBL/GenBank/DDBJ databases">
        <title>Characterization of a bacterium isolated from hydrolysated instant sea cucumber by whole-genome sequencing and metabolomics.</title>
        <authorList>
            <person name="Luo X."/>
            <person name="Zhang Z."/>
            <person name="Zheng Z."/>
            <person name="Zhang W."/>
            <person name="Ming T."/>
            <person name="Jiao L."/>
            <person name="Su X."/>
            <person name="Kong F."/>
            <person name="Xu J."/>
        </authorList>
    </citation>
    <scope>NUCLEOTIDE SEQUENCE [LARGE SCALE GENOMIC DNA]</scope>
    <source>
        <strain evidence="2 3">XL-2024</strain>
    </source>
</reference>
<dbReference type="Proteomes" id="UP001558534">
    <property type="component" value="Unassembled WGS sequence"/>
</dbReference>
<sequence length="50" mass="5591">MIRAAEDRLLLVHEQMKQTLTAKSVLHVDETNAQIIKHSDGKSGQSNAYN</sequence>
<dbReference type="RefSeq" id="WP_368638646.1">
    <property type="nucleotide sequence ID" value="NZ_JBFRHK010000027.1"/>
</dbReference>
<dbReference type="EMBL" id="JBFRHK010000027">
    <property type="protein sequence ID" value="MEX3748257.1"/>
    <property type="molecule type" value="Genomic_DNA"/>
</dbReference>
<evidence type="ECO:0000313" key="3">
    <source>
        <dbReference type="Proteomes" id="UP001558534"/>
    </source>
</evidence>
<proteinExistence type="predicted"/>
<comment type="caution">
    <text evidence="2">The sequence shown here is derived from an EMBL/GenBank/DDBJ whole genome shotgun (WGS) entry which is preliminary data.</text>
</comment>
<name>A0ABV3W4Y8_9BACI</name>
<dbReference type="Pfam" id="PF03050">
    <property type="entry name" value="DDE_Tnp_IS66"/>
    <property type="match status" value="1"/>
</dbReference>
<gene>
    <name evidence="2" type="ORF">AB1300_24580</name>
</gene>
<organism evidence="2 3">
    <name type="scientific">Lysinibacillus xylanilyticus</name>
    <dbReference type="NCBI Taxonomy" id="582475"/>
    <lineage>
        <taxon>Bacteria</taxon>
        <taxon>Bacillati</taxon>
        <taxon>Bacillota</taxon>
        <taxon>Bacilli</taxon>
        <taxon>Bacillales</taxon>
        <taxon>Bacillaceae</taxon>
        <taxon>Lysinibacillus</taxon>
    </lineage>
</organism>
<feature type="domain" description="Transposase IS66 central" evidence="1">
    <location>
        <begin position="2"/>
        <end position="47"/>
    </location>
</feature>
<accession>A0ABV3W4Y8</accession>